<evidence type="ECO:0000259" key="1">
    <source>
        <dbReference type="Pfam" id="PF13452"/>
    </source>
</evidence>
<evidence type="ECO:0000313" key="3">
    <source>
        <dbReference type="Proteomes" id="UP000254291"/>
    </source>
</evidence>
<reference evidence="2 3" key="1">
    <citation type="submission" date="2018-06" db="EMBL/GenBank/DDBJ databases">
        <authorList>
            <consortium name="Pathogen Informatics"/>
            <person name="Doyle S."/>
        </authorList>
    </citation>
    <scope>NUCLEOTIDE SEQUENCE [LARGE SCALE GENOMIC DNA]</scope>
    <source>
        <strain evidence="2 3">NCTC10742</strain>
    </source>
</reference>
<dbReference type="Pfam" id="PF13452">
    <property type="entry name" value="FAS1_DH_region"/>
    <property type="match status" value="1"/>
</dbReference>
<organism evidence="2 3">
    <name type="scientific">Mycolicibacterium gilvum</name>
    <dbReference type="NCBI Taxonomy" id="1804"/>
    <lineage>
        <taxon>Bacteria</taxon>
        <taxon>Bacillati</taxon>
        <taxon>Actinomycetota</taxon>
        <taxon>Actinomycetes</taxon>
        <taxon>Mycobacteriales</taxon>
        <taxon>Mycobacteriaceae</taxon>
        <taxon>Mycolicibacterium</taxon>
    </lineage>
</organism>
<protein>
    <submittedName>
        <fullName evidence="2">Acyl dehydratase</fullName>
    </submittedName>
</protein>
<dbReference type="RefSeq" id="WP_218566988.1">
    <property type="nucleotide sequence ID" value="NZ_JACKST010000047.1"/>
</dbReference>
<gene>
    <name evidence="2" type="ORF">NCTC10742_03421</name>
</gene>
<dbReference type="Proteomes" id="UP000254291">
    <property type="component" value="Unassembled WGS sequence"/>
</dbReference>
<dbReference type="AlphaFoldDB" id="A0A378SN14"/>
<dbReference type="EMBL" id="UGQM01000001">
    <property type="protein sequence ID" value="STZ44189.1"/>
    <property type="molecule type" value="Genomic_DNA"/>
</dbReference>
<dbReference type="SUPFAM" id="SSF54637">
    <property type="entry name" value="Thioesterase/thiol ester dehydrase-isomerase"/>
    <property type="match status" value="1"/>
</dbReference>
<sequence length="168" mass="18338">MSSKGMAPNTDAFQFPVERGHIQMFARALGDDNPVYFDDDDELTCRRGGVVAPPTFVAAAAQFDPEWPYRPKPGVAWNGSGRGPGFAPPSSGAGTSLHAEQHYEFHTSVRPGDVLTVSRQAGRTWEKHSPRGGTLSFSEEITRFVNQRGEIAVTARRVRVITERAVAP</sequence>
<feature type="domain" description="FAS1-like dehydratase" evidence="1">
    <location>
        <begin position="10"/>
        <end position="154"/>
    </location>
</feature>
<dbReference type="InterPro" id="IPR039569">
    <property type="entry name" value="FAS1-like_DH_region"/>
</dbReference>
<accession>A0A378SN14</accession>
<dbReference type="Gene3D" id="3.10.129.10">
    <property type="entry name" value="Hotdog Thioesterase"/>
    <property type="match status" value="1"/>
</dbReference>
<evidence type="ECO:0000313" key="2">
    <source>
        <dbReference type="EMBL" id="STZ44189.1"/>
    </source>
</evidence>
<proteinExistence type="predicted"/>
<name>A0A378SN14_9MYCO</name>
<dbReference type="InterPro" id="IPR029069">
    <property type="entry name" value="HotDog_dom_sf"/>
</dbReference>
<dbReference type="CDD" id="cd03441">
    <property type="entry name" value="R_hydratase_like"/>
    <property type="match status" value="1"/>
</dbReference>